<evidence type="ECO:0000313" key="3">
    <source>
        <dbReference type="EMBL" id="KAL1511398.1"/>
    </source>
</evidence>
<name>A0AB34J1L1_PRYPA</name>
<keyword evidence="1" id="KW-0812">Transmembrane</keyword>
<evidence type="ECO:0000313" key="4">
    <source>
        <dbReference type="Proteomes" id="UP001515480"/>
    </source>
</evidence>
<keyword evidence="1" id="KW-0472">Membrane</keyword>
<comment type="caution">
    <text evidence="3">The sequence shown here is derived from an EMBL/GenBank/DDBJ whole genome shotgun (WGS) entry which is preliminary data.</text>
</comment>
<reference evidence="3 4" key="1">
    <citation type="journal article" date="2024" name="Science">
        <title>Giant polyketide synthase enzymes in the biosynthesis of giant marine polyether toxins.</title>
        <authorList>
            <person name="Fallon T.R."/>
            <person name="Shende V.V."/>
            <person name="Wierzbicki I.H."/>
            <person name="Pendleton A.L."/>
            <person name="Watervoot N.F."/>
            <person name="Auber R.P."/>
            <person name="Gonzalez D.J."/>
            <person name="Wisecaver J.H."/>
            <person name="Moore B.S."/>
        </authorList>
    </citation>
    <scope>NUCLEOTIDE SEQUENCE [LARGE SCALE GENOMIC DNA]</scope>
    <source>
        <strain evidence="3 4">12B1</strain>
    </source>
</reference>
<organism evidence="3 4">
    <name type="scientific">Prymnesium parvum</name>
    <name type="common">Toxic golden alga</name>
    <dbReference type="NCBI Taxonomy" id="97485"/>
    <lineage>
        <taxon>Eukaryota</taxon>
        <taxon>Haptista</taxon>
        <taxon>Haptophyta</taxon>
        <taxon>Prymnesiophyceae</taxon>
        <taxon>Prymnesiales</taxon>
        <taxon>Prymnesiaceae</taxon>
        <taxon>Prymnesium</taxon>
    </lineage>
</organism>
<evidence type="ECO:0000256" key="2">
    <source>
        <dbReference type="SAM" id="SignalP"/>
    </source>
</evidence>
<accession>A0AB34J1L1</accession>
<evidence type="ECO:0000256" key="1">
    <source>
        <dbReference type="SAM" id="Phobius"/>
    </source>
</evidence>
<keyword evidence="1" id="KW-1133">Transmembrane helix</keyword>
<keyword evidence="2" id="KW-0732">Signal</keyword>
<keyword evidence="4" id="KW-1185">Reference proteome</keyword>
<dbReference type="AlphaFoldDB" id="A0AB34J1L1"/>
<sequence>MLPCLLCVLVAAADCIRLTCIAFGFLPPYSPPGSVVIAATACGWSHDPCDPPPFLCGSLDPELWRALLLDLRNAGSLLPLSPLLGLACFTTSLISLGLFCFFFPGCKQACGNDVGRAVMFAAEMAPPPEPTTLPASLGSRLEELEHRQQEFNTQLMEHVSSSFDNVTQQLSSLARSTELRRAEPVRALAAVDVAEAYGYPPLL</sequence>
<feature type="signal peptide" evidence="2">
    <location>
        <begin position="1"/>
        <end position="15"/>
    </location>
</feature>
<proteinExistence type="predicted"/>
<feature type="transmembrane region" description="Helical" evidence="1">
    <location>
        <begin position="83"/>
        <end position="103"/>
    </location>
</feature>
<dbReference type="EMBL" id="JBGBPQ010000014">
    <property type="protein sequence ID" value="KAL1511398.1"/>
    <property type="molecule type" value="Genomic_DNA"/>
</dbReference>
<feature type="chain" id="PRO_5044217548" evidence="2">
    <location>
        <begin position="16"/>
        <end position="203"/>
    </location>
</feature>
<gene>
    <name evidence="3" type="ORF">AB1Y20_006199</name>
</gene>
<dbReference type="Proteomes" id="UP001515480">
    <property type="component" value="Unassembled WGS sequence"/>
</dbReference>
<protein>
    <submittedName>
        <fullName evidence="3">Uncharacterized protein</fullName>
    </submittedName>
</protein>